<evidence type="ECO:0000256" key="6">
    <source>
        <dbReference type="ARBA" id="ARBA00022692"/>
    </source>
</evidence>
<keyword evidence="13" id="KW-0175">Coiled coil</keyword>
<evidence type="ECO:0000313" key="17">
    <source>
        <dbReference type="Proteomes" id="UP000309673"/>
    </source>
</evidence>
<dbReference type="Gene3D" id="2.60.120.260">
    <property type="entry name" value="Galactose-binding domain-like"/>
    <property type="match status" value="1"/>
</dbReference>
<feature type="transmembrane region" description="Helical" evidence="14">
    <location>
        <begin position="377"/>
        <end position="400"/>
    </location>
</feature>
<protein>
    <recommendedName>
        <fullName evidence="3">histidine kinase</fullName>
        <ecNumber evidence="3">2.7.13.3</ecNumber>
    </recommendedName>
</protein>
<gene>
    <name evidence="16" type="ORF">E5161_02465</name>
</gene>
<evidence type="ECO:0000256" key="7">
    <source>
        <dbReference type="ARBA" id="ARBA00022741"/>
    </source>
</evidence>
<keyword evidence="10 14" id="KW-1133">Transmembrane helix</keyword>
<dbReference type="InterPro" id="IPR005467">
    <property type="entry name" value="His_kinase_dom"/>
</dbReference>
<dbReference type="SUPFAM" id="SSF49785">
    <property type="entry name" value="Galactose-binding domain-like"/>
    <property type="match status" value="1"/>
</dbReference>
<dbReference type="CDD" id="cd00082">
    <property type="entry name" value="HisKA"/>
    <property type="match status" value="1"/>
</dbReference>
<dbReference type="OrthoDB" id="9809348at2"/>
<evidence type="ECO:0000256" key="4">
    <source>
        <dbReference type="ARBA" id="ARBA00022553"/>
    </source>
</evidence>
<evidence type="ECO:0000256" key="14">
    <source>
        <dbReference type="SAM" id="Phobius"/>
    </source>
</evidence>
<dbReference type="GO" id="GO:0000155">
    <property type="term" value="F:phosphorelay sensor kinase activity"/>
    <property type="evidence" value="ECO:0007669"/>
    <property type="project" value="InterPro"/>
</dbReference>
<evidence type="ECO:0000256" key="8">
    <source>
        <dbReference type="ARBA" id="ARBA00022777"/>
    </source>
</evidence>
<feature type="transmembrane region" description="Helical" evidence="14">
    <location>
        <begin position="347"/>
        <end position="370"/>
    </location>
</feature>
<keyword evidence="7" id="KW-0547">Nucleotide-binding</keyword>
<dbReference type="GO" id="GO:0005886">
    <property type="term" value="C:plasma membrane"/>
    <property type="evidence" value="ECO:0007669"/>
    <property type="project" value="TreeGrafter"/>
</dbReference>
<dbReference type="Pfam" id="PF07695">
    <property type="entry name" value="7TMR-DISM_7TM"/>
    <property type="match status" value="1"/>
</dbReference>
<dbReference type="PROSITE" id="PS50109">
    <property type="entry name" value="HIS_KIN"/>
    <property type="match status" value="1"/>
</dbReference>
<comment type="caution">
    <text evidence="16">The sequence shown here is derived from an EMBL/GenBank/DDBJ whole genome shotgun (WGS) entry which is preliminary data.</text>
</comment>
<dbReference type="CDD" id="cd00075">
    <property type="entry name" value="HATPase"/>
    <property type="match status" value="1"/>
</dbReference>
<dbReference type="SMART" id="SM00387">
    <property type="entry name" value="HATPase_c"/>
    <property type="match status" value="1"/>
</dbReference>
<dbReference type="PRINTS" id="PR00344">
    <property type="entry name" value="BCTRLSENSOR"/>
</dbReference>
<feature type="transmembrane region" description="Helical" evidence="14">
    <location>
        <begin position="292"/>
        <end position="308"/>
    </location>
</feature>
<dbReference type="EMBL" id="SUPK01000001">
    <property type="protein sequence ID" value="TJY44271.1"/>
    <property type="molecule type" value="Genomic_DNA"/>
</dbReference>
<comment type="subcellular location">
    <subcellularLocation>
        <location evidence="2">Membrane</location>
    </subcellularLocation>
</comment>
<dbReference type="GO" id="GO:0016036">
    <property type="term" value="P:cellular response to phosphate starvation"/>
    <property type="evidence" value="ECO:0007669"/>
    <property type="project" value="TreeGrafter"/>
</dbReference>
<dbReference type="Pfam" id="PF00512">
    <property type="entry name" value="HisKA"/>
    <property type="match status" value="1"/>
</dbReference>
<dbReference type="InterPro" id="IPR050351">
    <property type="entry name" value="BphY/WalK/GraS-like"/>
</dbReference>
<feature type="transmembrane region" description="Helical" evidence="14">
    <location>
        <begin position="255"/>
        <end position="280"/>
    </location>
</feature>
<proteinExistence type="predicted"/>
<evidence type="ECO:0000256" key="3">
    <source>
        <dbReference type="ARBA" id="ARBA00012438"/>
    </source>
</evidence>
<dbReference type="FunFam" id="3.30.565.10:FF:000013">
    <property type="entry name" value="Two-component sensor histidine kinase"/>
    <property type="match status" value="1"/>
</dbReference>
<dbReference type="AlphaFoldDB" id="A0A4U0FH48"/>
<dbReference type="EC" id="2.7.13.3" evidence="3"/>
<evidence type="ECO:0000256" key="5">
    <source>
        <dbReference type="ARBA" id="ARBA00022679"/>
    </source>
</evidence>
<accession>A0A4U0FH48</accession>
<dbReference type="Gene3D" id="1.10.287.130">
    <property type="match status" value="1"/>
</dbReference>
<evidence type="ECO:0000256" key="1">
    <source>
        <dbReference type="ARBA" id="ARBA00000085"/>
    </source>
</evidence>
<sequence>MTFDRREAGRGQVPRTRRVAMPFMCWRKLWLGLVLAIAAGLLLSGCSVHETKKPPEARNGTIDLTGWDWAHDPLVPLSGEWRFQWQAEPDIPLNGTETTIRVPGMWGAMQAGDGRTYPDEGAAVYRLTVLHGSLNGTMAIRVPNILTAYELYIDGKKVFGRGQYGRDAAASSPYQTPGVVQFVVKDGRTELELKISNFDHRRGGIRTEFILGTAERIELLETRQSSQELIVIGALIMIGLYHIGLFVLRRKEAGNLFFALLCLFMALRTGVIGEGFIVRWFPSLTWEWGTRLDYIALALSAWFGFAYYQRMYPHEMRRFWVHVSGSVALGLCAVTVAFPPLKFTSWLIYYQAYLMTICIVILAALILAWVRRREGARLALIGVAGVVAAIVNDILFYNGWWLSFDLVPFGLLFLIIMNSFIMALRASRTFEKAEQLSAELKQWNVRLEEKIEERTEELRKSYMTLEEAKTGLERMEASRRQLVSNISHDLRSPITLLQGYLEALRDGVISGEDQRDATIRKMLGKVEGLNGLIHDLFELSVLEAGRVELSLEKITLAKWKDRLQEQFAMDMRDKGMDYSCVLPSAMDGKTQVFVDLRRMDRVFENLLFNAVRYTPKGGEIRVALRKREDSREVEITVEDSGTGLHPDDLPHIFERFYKTDKSRHSSSGGSGLGLAISKEIVELHRGAIGAYNRQEGGGGFRITLPISK</sequence>
<feature type="coiled-coil region" evidence="13">
    <location>
        <begin position="433"/>
        <end position="485"/>
    </location>
</feature>
<evidence type="ECO:0000256" key="9">
    <source>
        <dbReference type="ARBA" id="ARBA00022840"/>
    </source>
</evidence>
<dbReference type="InterPro" id="IPR003594">
    <property type="entry name" value="HATPase_dom"/>
</dbReference>
<evidence type="ECO:0000256" key="13">
    <source>
        <dbReference type="SAM" id="Coils"/>
    </source>
</evidence>
<dbReference type="PANTHER" id="PTHR45453">
    <property type="entry name" value="PHOSPHATE REGULON SENSOR PROTEIN PHOR"/>
    <property type="match status" value="1"/>
</dbReference>
<keyword evidence="17" id="KW-1185">Reference proteome</keyword>
<dbReference type="GO" id="GO:0004721">
    <property type="term" value="F:phosphoprotein phosphatase activity"/>
    <property type="evidence" value="ECO:0007669"/>
    <property type="project" value="TreeGrafter"/>
</dbReference>
<feature type="domain" description="Histidine kinase" evidence="15">
    <location>
        <begin position="485"/>
        <end position="708"/>
    </location>
</feature>
<keyword evidence="11" id="KW-0902">Two-component regulatory system</keyword>
<feature type="transmembrane region" description="Helical" evidence="14">
    <location>
        <begin position="406"/>
        <end position="424"/>
    </location>
</feature>
<keyword evidence="4" id="KW-0597">Phosphoprotein</keyword>
<dbReference type="InterPro" id="IPR011623">
    <property type="entry name" value="7TMR_DISM_rcpt_extracell_dom1"/>
</dbReference>
<dbReference type="PANTHER" id="PTHR45453:SF1">
    <property type="entry name" value="PHOSPHATE REGULON SENSOR PROTEIN PHOR"/>
    <property type="match status" value="1"/>
</dbReference>
<organism evidence="16 17">
    <name type="scientific">Cohnella pontilimi</name>
    <dbReference type="NCBI Taxonomy" id="2564100"/>
    <lineage>
        <taxon>Bacteria</taxon>
        <taxon>Bacillati</taxon>
        <taxon>Bacillota</taxon>
        <taxon>Bacilli</taxon>
        <taxon>Bacillales</taxon>
        <taxon>Paenibacillaceae</taxon>
        <taxon>Cohnella</taxon>
    </lineage>
</organism>
<keyword evidence="12 14" id="KW-0472">Membrane</keyword>
<comment type="catalytic activity">
    <reaction evidence="1">
        <text>ATP + protein L-histidine = ADP + protein N-phospho-L-histidine.</text>
        <dbReference type="EC" id="2.7.13.3"/>
    </reaction>
</comment>
<dbReference type="InterPro" id="IPR008979">
    <property type="entry name" value="Galactose-bd-like_sf"/>
</dbReference>
<dbReference type="Pfam" id="PF02518">
    <property type="entry name" value="HATPase_c"/>
    <property type="match status" value="1"/>
</dbReference>
<dbReference type="Proteomes" id="UP000309673">
    <property type="component" value="Unassembled WGS sequence"/>
</dbReference>
<name>A0A4U0FH48_9BACL</name>
<keyword evidence="9" id="KW-0067">ATP-binding</keyword>
<dbReference type="InterPro" id="IPR003661">
    <property type="entry name" value="HisK_dim/P_dom"/>
</dbReference>
<feature type="transmembrane region" description="Helical" evidence="14">
    <location>
        <begin position="229"/>
        <end position="248"/>
    </location>
</feature>
<keyword evidence="6 14" id="KW-0812">Transmembrane</keyword>
<evidence type="ECO:0000256" key="2">
    <source>
        <dbReference type="ARBA" id="ARBA00004370"/>
    </source>
</evidence>
<feature type="transmembrane region" description="Helical" evidence="14">
    <location>
        <begin position="320"/>
        <end position="341"/>
    </location>
</feature>
<evidence type="ECO:0000256" key="10">
    <source>
        <dbReference type="ARBA" id="ARBA00022989"/>
    </source>
</evidence>
<dbReference type="InterPro" id="IPR004358">
    <property type="entry name" value="Sig_transdc_His_kin-like_C"/>
</dbReference>
<reference evidence="16 17" key="1">
    <citation type="submission" date="2019-04" db="EMBL/GenBank/DDBJ databases">
        <title>Cohnella sp. nov., isolated from soil.</title>
        <authorList>
            <person name="Kim W."/>
        </authorList>
    </citation>
    <scope>NUCLEOTIDE SEQUENCE [LARGE SCALE GENOMIC DNA]</scope>
    <source>
        <strain evidence="16 17">CAU 1483</strain>
    </source>
</reference>
<evidence type="ECO:0000256" key="11">
    <source>
        <dbReference type="ARBA" id="ARBA00023012"/>
    </source>
</evidence>
<dbReference type="SUPFAM" id="SSF47384">
    <property type="entry name" value="Homodimeric domain of signal transducing histidine kinase"/>
    <property type="match status" value="1"/>
</dbReference>
<dbReference type="SUPFAM" id="SSF55874">
    <property type="entry name" value="ATPase domain of HSP90 chaperone/DNA topoisomerase II/histidine kinase"/>
    <property type="match status" value="1"/>
</dbReference>
<evidence type="ECO:0000256" key="12">
    <source>
        <dbReference type="ARBA" id="ARBA00023136"/>
    </source>
</evidence>
<dbReference type="GO" id="GO:0005524">
    <property type="term" value="F:ATP binding"/>
    <property type="evidence" value="ECO:0007669"/>
    <property type="project" value="UniProtKB-KW"/>
</dbReference>
<evidence type="ECO:0000259" key="15">
    <source>
        <dbReference type="PROSITE" id="PS50109"/>
    </source>
</evidence>
<dbReference type="InterPro" id="IPR036097">
    <property type="entry name" value="HisK_dim/P_sf"/>
</dbReference>
<keyword evidence="5" id="KW-0808">Transferase</keyword>
<keyword evidence="8" id="KW-0418">Kinase</keyword>
<dbReference type="Gene3D" id="3.30.565.10">
    <property type="entry name" value="Histidine kinase-like ATPase, C-terminal domain"/>
    <property type="match status" value="1"/>
</dbReference>
<evidence type="ECO:0000313" key="16">
    <source>
        <dbReference type="EMBL" id="TJY44271.1"/>
    </source>
</evidence>
<dbReference type="InterPro" id="IPR036890">
    <property type="entry name" value="HATPase_C_sf"/>
</dbReference>
<dbReference type="SMART" id="SM00388">
    <property type="entry name" value="HisKA"/>
    <property type="match status" value="1"/>
</dbReference>